<dbReference type="Proteomes" id="UP000252884">
    <property type="component" value="Unassembled WGS sequence"/>
</dbReference>
<feature type="domain" description="Solute-binding protein family 3/N-terminal" evidence="6">
    <location>
        <begin position="37"/>
        <end position="254"/>
    </location>
</feature>
<evidence type="ECO:0000256" key="1">
    <source>
        <dbReference type="ARBA" id="ARBA00004196"/>
    </source>
</evidence>
<evidence type="ECO:0000256" key="3">
    <source>
        <dbReference type="ARBA" id="ARBA00022729"/>
    </source>
</evidence>
<evidence type="ECO:0000259" key="6">
    <source>
        <dbReference type="SMART" id="SM00062"/>
    </source>
</evidence>
<comment type="caution">
    <text evidence="7">The sequence shown here is derived from an EMBL/GenBank/DDBJ whole genome shotgun (WGS) entry which is preliminary data.</text>
</comment>
<dbReference type="InterPro" id="IPR018313">
    <property type="entry name" value="SBP_3_CS"/>
</dbReference>
<feature type="chain" id="PRO_5017025706" evidence="5">
    <location>
        <begin position="27"/>
        <end position="258"/>
    </location>
</feature>
<comment type="subcellular location">
    <subcellularLocation>
        <location evidence="1">Cell envelope</location>
    </subcellularLocation>
</comment>
<evidence type="ECO:0000256" key="5">
    <source>
        <dbReference type="SAM" id="SignalP"/>
    </source>
</evidence>
<dbReference type="AlphaFoldDB" id="A0A368XMR0"/>
<dbReference type="SMART" id="SM00062">
    <property type="entry name" value="PBPb"/>
    <property type="match status" value="1"/>
</dbReference>
<dbReference type="PANTHER" id="PTHR35936:SF19">
    <property type="entry name" value="AMINO-ACID-BINDING PROTEIN YXEM-RELATED"/>
    <property type="match status" value="1"/>
</dbReference>
<accession>A0A368XMR0</accession>
<name>A0A368XMR0_9BURK</name>
<dbReference type="Pfam" id="PF00497">
    <property type="entry name" value="SBP_bac_3"/>
    <property type="match status" value="1"/>
</dbReference>
<dbReference type="GO" id="GO:0030313">
    <property type="term" value="C:cell envelope"/>
    <property type="evidence" value="ECO:0007669"/>
    <property type="project" value="UniProtKB-SubCell"/>
</dbReference>
<dbReference type="PROSITE" id="PS01039">
    <property type="entry name" value="SBP_BACTERIAL_3"/>
    <property type="match status" value="1"/>
</dbReference>
<evidence type="ECO:0000313" key="7">
    <source>
        <dbReference type="EMBL" id="RCW68839.1"/>
    </source>
</evidence>
<sequence>MKNIGRWMRYVLLVAAALSGVMAAQARPLADIQKNGKIIIATEGQFAPFNFFQGTKLSGFEVELAELVAKKMGLAVEWKALGFDALLAGLRQDRWDLVIASHGITEERSKAVSFTSPHYCSGGQVVAMDAAIKTGADLAGKVVAVQTGTTYLESVKKLPGIKEVKNFPKDTDARSALVSGRVDAWVTDRFVVKQAFASAPNAGLKAGDMVFIEQIAAAVAKGNTTLAAGYNKALAEVMADGSYAALSARYFGEDVRCK</sequence>
<keyword evidence="8" id="KW-1185">Reference proteome</keyword>
<dbReference type="EMBL" id="QPJK01000007">
    <property type="protein sequence ID" value="RCW68839.1"/>
    <property type="molecule type" value="Genomic_DNA"/>
</dbReference>
<dbReference type="InterPro" id="IPR001638">
    <property type="entry name" value="Solute-binding_3/MltF_N"/>
</dbReference>
<dbReference type="SUPFAM" id="SSF53850">
    <property type="entry name" value="Periplasmic binding protein-like II"/>
    <property type="match status" value="1"/>
</dbReference>
<dbReference type="CDD" id="cd13530">
    <property type="entry name" value="PBP2_peptides_like"/>
    <property type="match status" value="1"/>
</dbReference>
<evidence type="ECO:0000313" key="8">
    <source>
        <dbReference type="Proteomes" id="UP000252884"/>
    </source>
</evidence>
<evidence type="ECO:0000256" key="2">
    <source>
        <dbReference type="ARBA" id="ARBA00010333"/>
    </source>
</evidence>
<reference evidence="7 8" key="1">
    <citation type="submission" date="2018-07" db="EMBL/GenBank/DDBJ databases">
        <title>Genomic Encyclopedia of Type Strains, Phase IV (KMG-IV): sequencing the most valuable type-strain genomes for metagenomic binning, comparative biology and taxonomic classification.</title>
        <authorList>
            <person name="Goeker M."/>
        </authorList>
    </citation>
    <scope>NUCLEOTIDE SEQUENCE [LARGE SCALE GENOMIC DNA]</scope>
    <source>
        <strain evidence="7 8">DSM 21634</strain>
    </source>
</reference>
<protein>
    <submittedName>
        <fullName evidence="7">Amino acid ABC transporter substrate-binding protein (PAAT family)</fullName>
    </submittedName>
</protein>
<feature type="signal peptide" evidence="5">
    <location>
        <begin position="1"/>
        <end position="26"/>
    </location>
</feature>
<dbReference type="PANTHER" id="PTHR35936">
    <property type="entry name" value="MEMBRANE-BOUND LYTIC MUREIN TRANSGLYCOSYLASE F"/>
    <property type="match status" value="1"/>
</dbReference>
<dbReference type="Gene3D" id="3.40.190.10">
    <property type="entry name" value="Periplasmic binding protein-like II"/>
    <property type="match status" value="2"/>
</dbReference>
<comment type="similarity">
    <text evidence="2 4">Belongs to the bacterial solute-binding protein 3 family.</text>
</comment>
<evidence type="ECO:0000256" key="4">
    <source>
        <dbReference type="RuleBase" id="RU003744"/>
    </source>
</evidence>
<organism evidence="7 8">
    <name type="scientific">Pseudorhodoferax soli</name>
    <dbReference type="NCBI Taxonomy" id="545864"/>
    <lineage>
        <taxon>Bacteria</taxon>
        <taxon>Pseudomonadati</taxon>
        <taxon>Pseudomonadota</taxon>
        <taxon>Betaproteobacteria</taxon>
        <taxon>Burkholderiales</taxon>
        <taxon>Comamonadaceae</taxon>
    </lineage>
</organism>
<gene>
    <name evidence="7" type="ORF">DES41_107361</name>
</gene>
<proteinExistence type="inferred from homology"/>
<keyword evidence="3 5" id="KW-0732">Signal</keyword>